<protein>
    <submittedName>
        <fullName evidence="2">UPF0481 protein</fullName>
    </submittedName>
</protein>
<evidence type="ECO:0000313" key="2">
    <source>
        <dbReference type="EMBL" id="RLN03920.1"/>
    </source>
</evidence>
<dbReference type="Pfam" id="PF03140">
    <property type="entry name" value="DUF247"/>
    <property type="match status" value="1"/>
</dbReference>
<proteinExistence type="predicted"/>
<evidence type="ECO:0000256" key="1">
    <source>
        <dbReference type="SAM" id="Phobius"/>
    </source>
</evidence>
<dbReference type="EMBL" id="PQIB02000008">
    <property type="protein sequence ID" value="RLN03920.1"/>
    <property type="molecule type" value="Genomic_DNA"/>
</dbReference>
<keyword evidence="3" id="KW-1185">Reference proteome</keyword>
<reference evidence="3" key="1">
    <citation type="journal article" date="2019" name="Nat. Commun.">
        <title>The genome of broomcorn millet.</title>
        <authorList>
            <person name="Zou C."/>
            <person name="Miki D."/>
            <person name="Li D."/>
            <person name="Tang Q."/>
            <person name="Xiao L."/>
            <person name="Rajput S."/>
            <person name="Deng P."/>
            <person name="Jia W."/>
            <person name="Huang R."/>
            <person name="Zhang M."/>
            <person name="Sun Y."/>
            <person name="Hu J."/>
            <person name="Fu X."/>
            <person name="Schnable P.S."/>
            <person name="Li F."/>
            <person name="Zhang H."/>
            <person name="Feng B."/>
            <person name="Zhu X."/>
            <person name="Liu R."/>
            <person name="Schnable J.C."/>
            <person name="Zhu J.-K."/>
            <person name="Zhang H."/>
        </authorList>
    </citation>
    <scope>NUCLEOTIDE SEQUENCE [LARGE SCALE GENOMIC DNA]</scope>
</reference>
<keyword evidence="1" id="KW-0812">Transmembrane</keyword>
<accession>A0A3L6RHD2</accession>
<gene>
    <name evidence="2" type="ORF">C2845_PM13G10670</name>
</gene>
<dbReference type="STRING" id="4540.A0A3L6RHD2"/>
<name>A0A3L6RHD2_PANMI</name>
<dbReference type="AlphaFoldDB" id="A0A3L6RHD2"/>
<comment type="caution">
    <text evidence="2">The sequence shown here is derived from an EMBL/GenBank/DDBJ whole genome shotgun (WGS) entry which is preliminary data.</text>
</comment>
<feature type="transmembrane region" description="Helical" evidence="1">
    <location>
        <begin position="432"/>
        <end position="453"/>
    </location>
</feature>
<keyword evidence="1" id="KW-1133">Transmembrane helix</keyword>
<dbReference type="InterPro" id="IPR004158">
    <property type="entry name" value="DUF247_pln"/>
</dbReference>
<sequence length="463" mass="49890">MGDSHAVDIEFLARHLMEELAAADAPAPRLASGCPILIAEVGEPTRNVDNYGDYDPHHVSIGPYHRIKNPHLARDDEKIRTLRDVMSAATAGATLEDYLREVARLEDRARGCYAHTFERQMDSEAFVRMLLLDACYVLVRFGRVGAPGADGHVEGGPHRRAEAPSVGGDMMEAVAVVRDVLYLAENQIPFFVVDTIHRLTVPDAGVSAADAIAGYVRELLRGQQYSVATPAAAEPGNLLHLLHMHFTPAALSPPTTGGKVTAGRRPVGRWRTATEYHCAGVGFRTRPLGGKDGARSVLDVKLDGRGGALEIPRLNVDAETWRLLRNLMALEQSNPAAAGSGVTAYCVLVSQLACTPRDVELLSRRGVISHSLGGHGEVAERLAGLCRGVAFGADDPAGNYLHATWQALEGRFQSRPRRWAAWLMLKYFSNPWLAVGLAAAALGLVCTVVQAVYSVLSYTPGAT</sequence>
<evidence type="ECO:0000313" key="3">
    <source>
        <dbReference type="Proteomes" id="UP000275267"/>
    </source>
</evidence>
<dbReference type="PANTHER" id="PTHR31170:SF18">
    <property type="entry name" value="(WILD MALAYSIAN BANANA) HYPOTHETICAL PROTEIN"/>
    <property type="match status" value="1"/>
</dbReference>
<dbReference type="OrthoDB" id="605154at2759"/>
<dbReference type="Proteomes" id="UP000275267">
    <property type="component" value="Unassembled WGS sequence"/>
</dbReference>
<organism evidence="2 3">
    <name type="scientific">Panicum miliaceum</name>
    <name type="common">Proso millet</name>
    <name type="synonym">Broomcorn millet</name>
    <dbReference type="NCBI Taxonomy" id="4540"/>
    <lineage>
        <taxon>Eukaryota</taxon>
        <taxon>Viridiplantae</taxon>
        <taxon>Streptophyta</taxon>
        <taxon>Embryophyta</taxon>
        <taxon>Tracheophyta</taxon>
        <taxon>Spermatophyta</taxon>
        <taxon>Magnoliopsida</taxon>
        <taxon>Liliopsida</taxon>
        <taxon>Poales</taxon>
        <taxon>Poaceae</taxon>
        <taxon>PACMAD clade</taxon>
        <taxon>Panicoideae</taxon>
        <taxon>Panicodae</taxon>
        <taxon>Paniceae</taxon>
        <taxon>Panicinae</taxon>
        <taxon>Panicum</taxon>
        <taxon>Panicum sect. Panicum</taxon>
    </lineage>
</organism>
<dbReference type="PANTHER" id="PTHR31170">
    <property type="entry name" value="BNAC04G53230D PROTEIN"/>
    <property type="match status" value="1"/>
</dbReference>
<keyword evidence="1" id="KW-0472">Membrane</keyword>